<feature type="domain" description="Dipeptidylpeptidase IV N-terminal" evidence="9">
    <location>
        <begin position="250"/>
        <end position="538"/>
    </location>
</feature>
<organism evidence="10 11">
    <name type="scientific">Fibrisoma montanum</name>
    <dbReference type="NCBI Taxonomy" id="2305895"/>
    <lineage>
        <taxon>Bacteria</taxon>
        <taxon>Pseudomonadati</taxon>
        <taxon>Bacteroidota</taxon>
        <taxon>Cytophagia</taxon>
        <taxon>Cytophagales</taxon>
        <taxon>Spirosomataceae</taxon>
        <taxon>Fibrisoma</taxon>
    </lineage>
</organism>
<evidence type="ECO:0000256" key="1">
    <source>
        <dbReference type="ARBA" id="ARBA00022670"/>
    </source>
</evidence>
<comment type="function">
    <text evidence="6">This enzyme catalyzes the hydrolysis of the N-terminal peptide bond of an N-acetylated peptide to generate an N-acetylated amino acid and a peptide with a free N-terminus. It preferentially cleaves off Ac-Ala, Ac-Met and Ac-Ser. Also, involved in the degradation of oxidized and glycated proteins.</text>
</comment>
<dbReference type="RefSeq" id="WP_119671321.1">
    <property type="nucleotide sequence ID" value="NZ_QXED01000013.1"/>
</dbReference>
<dbReference type="InterPro" id="IPR002469">
    <property type="entry name" value="Peptidase_S9B_N"/>
</dbReference>
<evidence type="ECO:0000313" key="10">
    <source>
        <dbReference type="EMBL" id="RIV18070.1"/>
    </source>
</evidence>
<dbReference type="InterPro" id="IPR001375">
    <property type="entry name" value="Peptidase_S9_cat"/>
</dbReference>
<dbReference type="InterPro" id="IPR011659">
    <property type="entry name" value="WD40"/>
</dbReference>
<evidence type="ECO:0000259" key="9">
    <source>
        <dbReference type="Pfam" id="PF00930"/>
    </source>
</evidence>
<keyword evidence="2" id="KW-0378">Hydrolase</keyword>
<dbReference type="InterPro" id="IPR011042">
    <property type="entry name" value="6-blade_b-propeller_TolB-like"/>
</dbReference>
<dbReference type="GO" id="GO:0004252">
    <property type="term" value="F:serine-type endopeptidase activity"/>
    <property type="evidence" value="ECO:0007669"/>
    <property type="project" value="InterPro"/>
</dbReference>
<dbReference type="Pfam" id="PF00930">
    <property type="entry name" value="DPPIV_N"/>
    <property type="match status" value="1"/>
</dbReference>
<dbReference type="PANTHER" id="PTHR11731">
    <property type="entry name" value="PROTEASE FAMILY S9B,C DIPEPTIDYL-PEPTIDASE IV-RELATED"/>
    <property type="match status" value="1"/>
</dbReference>
<dbReference type="GO" id="GO:0006508">
    <property type="term" value="P:proteolysis"/>
    <property type="evidence" value="ECO:0007669"/>
    <property type="project" value="UniProtKB-KW"/>
</dbReference>
<name>A0A418LXH1_9BACT</name>
<proteinExistence type="predicted"/>
<sequence>MNYLSPLLTVLLVGRVLAQPSPPSVRKPADLPPTLTIEKIMQDPKRWIGTSPSNPFWSDDSQTLYFNWNPEKAKGDSLYKITLARDGKPGQPVKVAPAERRAVPPAAGAYNRARTQRLFEKQGDLFLIDVKTSRVRRLTNTVDTETDPQFSGDEQSVVFRRGGSNLFRMHLPTGELSQLTDFRQGNKKAEPKANDEEKFLKQDQLRMFEVLKERKDKRDEAERISKADRPKRPKEIYLEDRQLFNPQLSPNGRFVTYRLAKNPTAAKTAQVPNYVTESGYTEDIAARTKVGVPLAAQEFFVYDTQKDTVRAVSVKDIPGISDKPDYLRATASTSAGQPAVGTKRDSTRAGVAKADTTKKNTTRPVVVNGPVWSDDGKLCVVVVRSLDNKDRWLMRLDPETLKLTLLDRQRDEAWIGGPGMGFTYATGNMNFLSDNQTLWYQSEADGYSHIYTVNVLTGEKKQLTKGRFEVQQVILSKDKTHFFLQTNEVHPGEQHFYRMAVTGGPRVRLTTMTGANDVTLSPDETRLAIRYSSGNQPWELYLSEVNPTLLASRKSEAVPLVSARPAVKLTNSLTDEFKAYAWRDPALVTIPARDGQTIYGRIYKPANPNGKAVVFVHGAGYLQNAHKWWSQYFREYMFHNLLADKGYTVLDIDYRASAGYGRDWRTGIYRHMGGKDLDDHVDAARWLVQNHGVDAKRIGIYGGSYGGFITLMALFTQPDVFKAGAALRPVTDWAAYNHPYTANILNEPQSDSLAYRRSSPIYFADGLKGHLLICHGMVDVNVHYQDVVRLAQRLIELRKENWELASYPVEDHGFVEPTSWMDEYKRILKLFEEKL</sequence>
<dbReference type="PANTHER" id="PTHR11731:SF193">
    <property type="entry name" value="DIPEPTIDYL PEPTIDASE 9"/>
    <property type="match status" value="1"/>
</dbReference>
<accession>A0A418LXH1</accession>
<keyword evidence="11" id="KW-1185">Reference proteome</keyword>
<evidence type="ECO:0000256" key="5">
    <source>
        <dbReference type="ARBA" id="ARBA00032596"/>
    </source>
</evidence>
<comment type="caution">
    <text evidence="10">The sequence shown here is derived from an EMBL/GenBank/DDBJ whole genome shotgun (WGS) entry which is preliminary data.</text>
</comment>
<dbReference type="Gene3D" id="2.120.10.30">
    <property type="entry name" value="TolB, C-terminal domain"/>
    <property type="match status" value="2"/>
</dbReference>
<dbReference type="InterPro" id="IPR002471">
    <property type="entry name" value="Pept_S9_AS"/>
</dbReference>
<dbReference type="GO" id="GO:0008239">
    <property type="term" value="F:dipeptidyl-peptidase activity"/>
    <property type="evidence" value="ECO:0007669"/>
    <property type="project" value="TreeGrafter"/>
</dbReference>
<evidence type="ECO:0000313" key="11">
    <source>
        <dbReference type="Proteomes" id="UP000283523"/>
    </source>
</evidence>
<reference evidence="10 11" key="1">
    <citation type="submission" date="2018-08" db="EMBL/GenBank/DDBJ databases">
        <title>Fibrisoma montanum sp. nov., isolated from Danxia mountain soil.</title>
        <authorList>
            <person name="Huang Y."/>
        </authorList>
    </citation>
    <scope>NUCLEOTIDE SEQUENCE [LARGE SCALE GENOMIC DNA]</scope>
    <source>
        <strain evidence="10 11">HYT19</strain>
    </source>
</reference>
<dbReference type="SUPFAM" id="SSF82171">
    <property type="entry name" value="DPP6 N-terminal domain-like"/>
    <property type="match status" value="1"/>
</dbReference>
<evidence type="ECO:0000256" key="6">
    <source>
        <dbReference type="ARBA" id="ARBA00045885"/>
    </source>
</evidence>
<dbReference type="OrthoDB" id="9812921at2"/>
<feature type="domain" description="Peptidase S9 prolyl oligopeptidase catalytic" evidence="8">
    <location>
        <begin position="640"/>
        <end position="835"/>
    </location>
</feature>
<evidence type="ECO:0000256" key="3">
    <source>
        <dbReference type="ARBA" id="ARBA00022990"/>
    </source>
</evidence>
<keyword evidence="1" id="KW-0645">Protease</keyword>
<keyword evidence="3" id="KW-0007">Acetylation</keyword>
<dbReference type="InterPro" id="IPR029058">
    <property type="entry name" value="AB_hydrolase_fold"/>
</dbReference>
<feature type="region of interest" description="Disordered" evidence="7">
    <location>
        <begin position="331"/>
        <end position="356"/>
    </location>
</feature>
<protein>
    <recommendedName>
        <fullName evidence="5">Acyl-peptide hydrolase</fullName>
    </recommendedName>
    <alternativeName>
        <fullName evidence="4">Acylaminoacyl-peptidase</fullName>
    </alternativeName>
</protein>
<dbReference type="Proteomes" id="UP000283523">
    <property type="component" value="Unassembled WGS sequence"/>
</dbReference>
<dbReference type="InterPro" id="IPR050278">
    <property type="entry name" value="Serine_Prot_S9B/DPPIV"/>
</dbReference>
<gene>
    <name evidence="10" type="ORF">DYU11_29375</name>
</gene>
<evidence type="ECO:0000256" key="2">
    <source>
        <dbReference type="ARBA" id="ARBA00022801"/>
    </source>
</evidence>
<dbReference type="Pfam" id="PF00326">
    <property type="entry name" value="Peptidase_S9"/>
    <property type="match status" value="1"/>
</dbReference>
<dbReference type="PROSITE" id="PS00708">
    <property type="entry name" value="PRO_ENDOPEP_SER"/>
    <property type="match status" value="1"/>
</dbReference>
<evidence type="ECO:0000259" key="8">
    <source>
        <dbReference type="Pfam" id="PF00326"/>
    </source>
</evidence>
<dbReference type="Pfam" id="PF07676">
    <property type="entry name" value="PD40"/>
    <property type="match status" value="1"/>
</dbReference>
<dbReference type="AlphaFoldDB" id="A0A418LXH1"/>
<dbReference type="Gene3D" id="3.40.50.1820">
    <property type="entry name" value="alpha/beta hydrolase"/>
    <property type="match status" value="1"/>
</dbReference>
<dbReference type="EMBL" id="QXED01000013">
    <property type="protein sequence ID" value="RIV18070.1"/>
    <property type="molecule type" value="Genomic_DNA"/>
</dbReference>
<dbReference type="SUPFAM" id="SSF53474">
    <property type="entry name" value="alpha/beta-Hydrolases"/>
    <property type="match status" value="1"/>
</dbReference>
<evidence type="ECO:0000256" key="7">
    <source>
        <dbReference type="SAM" id="MobiDB-lite"/>
    </source>
</evidence>
<evidence type="ECO:0000256" key="4">
    <source>
        <dbReference type="ARBA" id="ARBA00032284"/>
    </source>
</evidence>